<name>A0A417Z4U6_9MICO</name>
<dbReference type="InterPro" id="IPR051917">
    <property type="entry name" value="Transposase-Integrase"/>
</dbReference>
<dbReference type="GO" id="GO:0003676">
    <property type="term" value="F:nucleic acid binding"/>
    <property type="evidence" value="ECO:0007669"/>
    <property type="project" value="InterPro"/>
</dbReference>
<dbReference type="SUPFAM" id="SSF53098">
    <property type="entry name" value="Ribonuclease H-like"/>
    <property type="match status" value="1"/>
</dbReference>
<dbReference type="AlphaFoldDB" id="A0A417Z4U6"/>
<organism evidence="2 3">
    <name type="scientific">Dermacoccus abyssi</name>
    <dbReference type="NCBI Taxonomy" id="322596"/>
    <lineage>
        <taxon>Bacteria</taxon>
        <taxon>Bacillati</taxon>
        <taxon>Actinomycetota</taxon>
        <taxon>Actinomycetes</taxon>
        <taxon>Micrococcales</taxon>
        <taxon>Dermacoccaceae</taxon>
        <taxon>Dermacoccus</taxon>
    </lineage>
</organism>
<gene>
    <name evidence="2" type="ORF">D1832_08735</name>
</gene>
<dbReference type="InterPro" id="IPR036397">
    <property type="entry name" value="RNaseH_sf"/>
</dbReference>
<feature type="domain" description="Integrase catalytic" evidence="1">
    <location>
        <begin position="164"/>
        <end position="317"/>
    </location>
</feature>
<feature type="non-terminal residue" evidence="2">
    <location>
        <position position="1"/>
    </location>
</feature>
<dbReference type="PROSITE" id="PS50994">
    <property type="entry name" value="INTEGRASE"/>
    <property type="match status" value="1"/>
</dbReference>
<proteinExistence type="predicted"/>
<dbReference type="Proteomes" id="UP000285376">
    <property type="component" value="Unassembled WGS sequence"/>
</dbReference>
<dbReference type="GO" id="GO:0004803">
    <property type="term" value="F:transposase activity"/>
    <property type="evidence" value="ECO:0007669"/>
    <property type="project" value="TreeGrafter"/>
</dbReference>
<dbReference type="RefSeq" id="WP_118913527.1">
    <property type="nucleotide sequence ID" value="NZ_QWLM01000009.1"/>
</dbReference>
<dbReference type="InterPro" id="IPR053392">
    <property type="entry name" value="Transposase_IS30-like"/>
</dbReference>
<evidence type="ECO:0000259" key="1">
    <source>
        <dbReference type="PROSITE" id="PS50994"/>
    </source>
</evidence>
<dbReference type="InterPro" id="IPR012337">
    <property type="entry name" value="RNaseH-like_sf"/>
</dbReference>
<dbReference type="GO" id="GO:0005829">
    <property type="term" value="C:cytosol"/>
    <property type="evidence" value="ECO:0007669"/>
    <property type="project" value="TreeGrafter"/>
</dbReference>
<evidence type="ECO:0000313" key="3">
    <source>
        <dbReference type="Proteomes" id="UP000285376"/>
    </source>
</evidence>
<reference evidence="2 3" key="1">
    <citation type="submission" date="2018-08" db="EMBL/GenBank/DDBJ databases">
        <title>Whole genome sequence analysis of Dermacoccus abyssi bacteria isolated from Deep Mariana trench Micromonospora spp reveals genes involved in the environmental adaptation and production of secondary metabolites.</title>
        <authorList>
            <person name="Abdel-Mageed W.M."/>
            <person name="Lehri B."/>
            <person name="Nouioui I."/>
            <person name="Goodfellow I."/>
            <person name="Jaspars M."/>
            <person name="Karlyshev A."/>
        </authorList>
    </citation>
    <scope>NUCLEOTIDE SEQUENCE [LARGE SCALE GENOMIC DNA]</scope>
    <source>
        <strain evidence="2 3">MT1.1</strain>
    </source>
</reference>
<dbReference type="Gene3D" id="3.30.420.10">
    <property type="entry name" value="Ribonuclease H-like superfamily/Ribonuclease H"/>
    <property type="match status" value="1"/>
</dbReference>
<evidence type="ECO:0000313" key="2">
    <source>
        <dbReference type="EMBL" id="RHW45468.1"/>
    </source>
</evidence>
<comment type="caution">
    <text evidence="2">The sequence shown here is derived from an EMBL/GenBank/DDBJ whole genome shotgun (WGS) entry which is preliminary data.</text>
</comment>
<dbReference type="GO" id="GO:0032196">
    <property type="term" value="P:transposition"/>
    <property type="evidence" value="ECO:0007669"/>
    <property type="project" value="TreeGrafter"/>
</dbReference>
<dbReference type="InterPro" id="IPR001584">
    <property type="entry name" value="Integrase_cat-core"/>
</dbReference>
<protein>
    <submittedName>
        <fullName evidence="2">IS30 family transposase</fullName>
    </submittedName>
</protein>
<dbReference type="PANTHER" id="PTHR10948">
    <property type="entry name" value="TRANSPOSASE"/>
    <property type="match status" value="1"/>
</dbReference>
<dbReference type="NCBIfam" id="NF033563">
    <property type="entry name" value="transpos_IS30"/>
    <property type="match status" value="1"/>
</dbReference>
<dbReference type="Pfam" id="PF00665">
    <property type="entry name" value="rve"/>
    <property type="match status" value="1"/>
</dbReference>
<dbReference type="EMBL" id="QWLM01000009">
    <property type="protein sequence ID" value="RHW45468.1"/>
    <property type="molecule type" value="Genomic_DNA"/>
</dbReference>
<accession>A0A417Z4U6</accession>
<dbReference type="PANTHER" id="PTHR10948:SF23">
    <property type="entry name" value="TRANSPOSASE INSI FOR INSERTION SEQUENCE ELEMENT IS30A-RELATED"/>
    <property type="match status" value="1"/>
</dbReference>
<dbReference type="GO" id="GO:0015074">
    <property type="term" value="P:DNA integration"/>
    <property type="evidence" value="ECO:0007669"/>
    <property type="project" value="InterPro"/>
</dbReference>
<sequence length="327" mass="36385">SWPEGSPGFFSSVMVMILTVPLGTAYTDHLTRPAVGADVKAERRRTRPQDAKVASCPVLRARVLADLRQSRTPRQIPGRLRLEAADASVERMPNSLLADGHVASHEAIYQFIYAMPRAELVKHGVFLQSKRTRRHTRPQPGSRTKKAPIVGMTPLSERDLSALERRVPGHWEGDLIIGKNGATCAITLVERMSRYVTILACPMGKDSASIADILIEHTRELPEMMRASLAWDQGSEITRHAALSLATALPVYFADSRSPWQRPSNENTNRLIREYLPKGEAIPAHQPYLRAISSELNERPRATLGYLTPRESFQRLLVGQPHVASTP</sequence>